<dbReference type="SUPFAM" id="SSF51126">
    <property type="entry name" value="Pectin lyase-like"/>
    <property type="match status" value="1"/>
</dbReference>
<dbReference type="InterPro" id="IPR006626">
    <property type="entry name" value="PbH1"/>
</dbReference>
<dbReference type="Pfam" id="PF05048">
    <property type="entry name" value="NosD"/>
    <property type="match status" value="1"/>
</dbReference>
<dbReference type="SMART" id="SM00722">
    <property type="entry name" value="CASH"/>
    <property type="match status" value="1"/>
</dbReference>
<dbReference type="AlphaFoldDB" id="A0A3B0RCV8"/>
<feature type="domain" description="Carbohydrate-binding/sugar hydrolysis" evidence="1">
    <location>
        <begin position="90"/>
        <end position="223"/>
    </location>
</feature>
<dbReference type="InterPro" id="IPR006633">
    <property type="entry name" value="Carb-bd_sugar_hydrolysis-dom"/>
</dbReference>
<sequence length="359" mass="37554">MKGKNYIYGLLSVFILFFVVFAPGQAGAAVCGGTPCVDSADIIDGSVTRADSVPLEHVIVVAESGGDFTSIQAAISSVTPTANDPYVIKVMPGTYIELVTMKSFMHLQGSGAEVTTIEAPTDTSSSYTIDINDLENVQVSGFTVRGGWYGIKTYSTTVLTIINNIITDNKAAGIYNYFSEFAVIMENIVTANGGSGILDNNSIKTMISNNMVTTNGYNGIDIGASSSYVIGNVIEGNSASGIFGHIADREPVIKGNVIQNNKNGIGVSMSGTAHVVITGNTISNSQFKGLFVATSNCPGKAMIVTHNKITGSASRDVEINVLGCTINVSYNIYDTVNNINGAGVGMYNLKTDGTPALAL</sequence>
<dbReference type="InterPro" id="IPR007742">
    <property type="entry name" value="NosD_dom"/>
</dbReference>
<dbReference type="EMBL" id="UOEA01000104">
    <property type="protein sequence ID" value="VAV85858.1"/>
    <property type="molecule type" value="Genomic_DNA"/>
</dbReference>
<dbReference type="InterPro" id="IPR011050">
    <property type="entry name" value="Pectin_lyase_fold/virulence"/>
</dbReference>
<evidence type="ECO:0000259" key="1">
    <source>
        <dbReference type="SMART" id="SM00722"/>
    </source>
</evidence>
<evidence type="ECO:0000313" key="2">
    <source>
        <dbReference type="EMBL" id="VAV85858.1"/>
    </source>
</evidence>
<name>A0A3B0RCV8_9ZZZZ</name>
<proteinExistence type="predicted"/>
<protein>
    <recommendedName>
        <fullName evidence="1">Carbohydrate-binding/sugar hydrolysis domain-containing protein</fullName>
    </recommendedName>
</protein>
<dbReference type="InterPro" id="IPR012334">
    <property type="entry name" value="Pectin_lyas_fold"/>
</dbReference>
<organism evidence="2">
    <name type="scientific">hydrothermal vent metagenome</name>
    <dbReference type="NCBI Taxonomy" id="652676"/>
    <lineage>
        <taxon>unclassified sequences</taxon>
        <taxon>metagenomes</taxon>
        <taxon>ecological metagenomes</taxon>
    </lineage>
</organism>
<reference evidence="2" key="1">
    <citation type="submission" date="2018-06" db="EMBL/GenBank/DDBJ databases">
        <authorList>
            <person name="Zhirakovskaya E."/>
        </authorList>
    </citation>
    <scope>NUCLEOTIDE SEQUENCE</scope>
</reference>
<dbReference type="Gene3D" id="2.160.20.10">
    <property type="entry name" value="Single-stranded right-handed beta-helix, Pectin lyase-like"/>
    <property type="match status" value="1"/>
</dbReference>
<gene>
    <name evidence="2" type="ORF">MNBD_DELTA01-913</name>
</gene>
<dbReference type="SMART" id="SM00710">
    <property type="entry name" value="PbH1"/>
    <property type="match status" value="6"/>
</dbReference>
<accession>A0A3B0RCV8</accession>